<protein>
    <recommendedName>
        <fullName evidence="2">Bulb-type lectin domain-containing protein</fullName>
    </recommendedName>
</protein>
<evidence type="ECO:0000259" key="2">
    <source>
        <dbReference type="PROSITE" id="PS50927"/>
    </source>
</evidence>
<organism evidence="3 4">
    <name type="scientific">Paractinoplanes abujensis</name>
    <dbReference type="NCBI Taxonomy" id="882441"/>
    <lineage>
        <taxon>Bacteria</taxon>
        <taxon>Bacillati</taxon>
        <taxon>Actinomycetota</taxon>
        <taxon>Actinomycetes</taxon>
        <taxon>Micromonosporales</taxon>
        <taxon>Micromonosporaceae</taxon>
        <taxon>Paractinoplanes</taxon>
    </lineage>
</organism>
<dbReference type="PROSITE" id="PS50927">
    <property type="entry name" value="BULB_LECTIN"/>
    <property type="match status" value="1"/>
</dbReference>
<name>A0A7W7CSJ9_9ACTN</name>
<gene>
    <name evidence="3" type="ORF">BKA14_004079</name>
</gene>
<dbReference type="RefSeq" id="WP_184952496.1">
    <property type="nucleotide sequence ID" value="NZ_BOMC01000053.1"/>
</dbReference>
<evidence type="ECO:0000313" key="4">
    <source>
        <dbReference type="Proteomes" id="UP000542742"/>
    </source>
</evidence>
<dbReference type="AlphaFoldDB" id="A0A7W7CSJ9"/>
<sequence>MTVRDRRVAVGLVGAVLLAAGAAVCTGVRIGADGRPPAEYAVPPERQAEPVEPQRPVESHGSQHPVKPVEPGTAAPVPETVPPSSSRPTRTPPPVWGQKVIASTGVLTTGQSWATNRLRLTVTEQGDLVLRDQGRVVWRTGTTTGVKLVMQNDGHLVLYDAGNGTAWSSGTAGNPGAVLILRADGEMVVALGGRVLFRA</sequence>
<dbReference type="SMART" id="SM00108">
    <property type="entry name" value="B_lectin"/>
    <property type="match status" value="1"/>
</dbReference>
<dbReference type="InterPro" id="IPR001480">
    <property type="entry name" value="Bulb-type_lectin_dom"/>
</dbReference>
<feature type="compositionally biased region" description="Low complexity" evidence="1">
    <location>
        <begin position="76"/>
        <end position="89"/>
    </location>
</feature>
<feature type="domain" description="Bulb-type lectin" evidence="2">
    <location>
        <begin position="98"/>
        <end position="199"/>
    </location>
</feature>
<keyword evidence="4" id="KW-1185">Reference proteome</keyword>
<dbReference type="InterPro" id="IPR036426">
    <property type="entry name" value="Bulb-type_lectin_dom_sf"/>
</dbReference>
<dbReference type="Gene3D" id="2.90.10.10">
    <property type="entry name" value="Bulb-type lectin domain"/>
    <property type="match status" value="1"/>
</dbReference>
<dbReference type="EMBL" id="JACHMF010000001">
    <property type="protein sequence ID" value="MBB4693931.1"/>
    <property type="molecule type" value="Genomic_DNA"/>
</dbReference>
<reference evidence="3 4" key="1">
    <citation type="submission" date="2020-08" db="EMBL/GenBank/DDBJ databases">
        <title>Sequencing the genomes of 1000 actinobacteria strains.</title>
        <authorList>
            <person name="Klenk H.-P."/>
        </authorList>
    </citation>
    <scope>NUCLEOTIDE SEQUENCE [LARGE SCALE GENOMIC DNA]</scope>
    <source>
        <strain evidence="3 4">DSM 45518</strain>
    </source>
</reference>
<dbReference type="Proteomes" id="UP000542742">
    <property type="component" value="Unassembled WGS sequence"/>
</dbReference>
<accession>A0A7W7CSJ9</accession>
<comment type="caution">
    <text evidence="3">The sequence shown here is derived from an EMBL/GenBank/DDBJ whole genome shotgun (WGS) entry which is preliminary data.</text>
</comment>
<feature type="region of interest" description="Disordered" evidence="1">
    <location>
        <begin position="33"/>
        <end position="96"/>
    </location>
</feature>
<dbReference type="SUPFAM" id="SSF51110">
    <property type="entry name" value="alpha-D-mannose-specific plant lectins"/>
    <property type="match status" value="1"/>
</dbReference>
<evidence type="ECO:0000313" key="3">
    <source>
        <dbReference type="EMBL" id="MBB4693931.1"/>
    </source>
</evidence>
<evidence type="ECO:0000256" key="1">
    <source>
        <dbReference type="SAM" id="MobiDB-lite"/>
    </source>
</evidence>
<proteinExistence type="predicted"/>